<sequence length="84" mass="9859">MKPFKLPKEQREELVRGVQTYFENELDQTIGNLGAEQFLDFMIRELSPYLYNQALADARHVLAQKMASLEEELYSLEVPVRRGR</sequence>
<organism evidence="1 2">
    <name type="scientific">Cohnella thailandensis</name>
    <dbReference type="NCBI Taxonomy" id="557557"/>
    <lineage>
        <taxon>Bacteria</taxon>
        <taxon>Bacillati</taxon>
        <taxon>Bacillota</taxon>
        <taxon>Bacilli</taxon>
        <taxon>Bacillales</taxon>
        <taxon>Paenibacillaceae</taxon>
        <taxon>Cohnella</taxon>
    </lineage>
</organism>
<protein>
    <submittedName>
        <fullName evidence="1">DUF2164 domain-containing protein</fullName>
    </submittedName>
</protein>
<comment type="caution">
    <text evidence="1">The sequence shown here is derived from an EMBL/GenBank/DDBJ whole genome shotgun (WGS) entry which is preliminary data.</text>
</comment>
<dbReference type="AlphaFoldDB" id="A0A841T540"/>
<dbReference type="InterPro" id="IPR018680">
    <property type="entry name" value="DUF2164"/>
</dbReference>
<keyword evidence="2" id="KW-1185">Reference proteome</keyword>
<proteinExistence type="predicted"/>
<accession>A0A841T540</accession>
<name>A0A841T540_9BACL</name>
<dbReference type="Pfam" id="PF09932">
    <property type="entry name" value="DUF2164"/>
    <property type="match status" value="1"/>
</dbReference>
<gene>
    <name evidence="1" type="ORF">H7B67_27885</name>
</gene>
<reference evidence="1 2" key="1">
    <citation type="submission" date="2020-08" db="EMBL/GenBank/DDBJ databases">
        <title>Cohnella phylogeny.</title>
        <authorList>
            <person name="Dunlap C."/>
        </authorList>
    </citation>
    <scope>NUCLEOTIDE SEQUENCE [LARGE SCALE GENOMIC DNA]</scope>
    <source>
        <strain evidence="1 2">DSM 25241</strain>
    </source>
</reference>
<evidence type="ECO:0000313" key="2">
    <source>
        <dbReference type="Proteomes" id="UP000535838"/>
    </source>
</evidence>
<dbReference type="Proteomes" id="UP000535838">
    <property type="component" value="Unassembled WGS sequence"/>
</dbReference>
<evidence type="ECO:0000313" key="1">
    <source>
        <dbReference type="EMBL" id="MBB6637966.1"/>
    </source>
</evidence>
<dbReference type="EMBL" id="JACJVQ010000027">
    <property type="protein sequence ID" value="MBB6637966.1"/>
    <property type="molecule type" value="Genomic_DNA"/>
</dbReference>